<evidence type="ECO:0000313" key="2">
    <source>
        <dbReference type="EMBL" id="JAH19335.1"/>
    </source>
</evidence>
<proteinExistence type="predicted"/>
<name>A0A0E9QSW4_ANGAN</name>
<feature type="region of interest" description="Disordered" evidence="1">
    <location>
        <begin position="1"/>
        <end position="23"/>
    </location>
</feature>
<reference evidence="2" key="2">
    <citation type="journal article" date="2015" name="Fish Shellfish Immunol.">
        <title>Early steps in the European eel (Anguilla anguilla)-Vibrio vulnificus interaction in the gills: Role of the RtxA13 toxin.</title>
        <authorList>
            <person name="Callol A."/>
            <person name="Pajuelo D."/>
            <person name="Ebbesson L."/>
            <person name="Teles M."/>
            <person name="MacKenzie S."/>
            <person name="Amaro C."/>
        </authorList>
    </citation>
    <scope>NUCLEOTIDE SEQUENCE</scope>
</reference>
<dbReference type="EMBL" id="GBXM01089242">
    <property type="protein sequence ID" value="JAH19335.1"/>
    <property type="molecule type" value="Transcribed_RNA"/>
</dbReference>
<reference evidence="2" key="1">
    <citation type="submission" date="2014-11" db="EMBL/GenBank/DDBJ databases">
        <authorList>
            <person name="Amaro Gonzalez C."/>
        </authorList>
    </citation>
    <scope>NUCLEOTIDE SEQUENCE</scope>
</reference>
<accession>A0A0E9QSW4</accession>
<dbReference type="AlphaFoldDB" id="A0A0E9QSW4"/>
<protein>
    <submittedName>
        <fullName evidence="2">Uncharacterized protein</fullName>
    </submittedName>
</protein>
<organism evidence="2">
    <name type="scientific">Anguilla anguilla</name>
    <name type="common">European freshwater eel</name>
    <name type="synonym">Muraena anguilla</name>
    <dbReference type="NCBI Taxonomy" id="7936"/>
    <lineage>
        <taxon>Eukaryota</taxon>
        <taxon>Metazoa</taxon>
        <taxon>Chordata</taxon>
        <taxon>Craniata</taxon>
        <taxon>Vertebrata</taxon>
        <taxon>Euteleostomi</taxon>
        <taxon>Actinopterygii</taxon>
        <taxon>Neopterygii</taxon>
        <taxon>Teleostei</taxon>
        <taxon>Anguilliformes</taxon>
        <taxon>Anguillidae</taxon>
        <taxon>Anguilla</taxon>
    </lineage>
</organism>
<evidence type="ECO:0000256" key="1">
    <source>
        <dbReference type="SAM" id="MobiDB-lite"/>
    </source>
</evidence>
<feature type="compositionally biased region" description="Basic and acidic residues" evidence="1">
    <location>
        <begin position="1"/>
        <end position="11"/>
    </location>
</feature>
<sequence>MQEQAKQEPKTADIFPAGEWGSLKGTIKKDNRIPLCSSISPE</sequence>